<dbReference type="PANTHER" id="PTHR44757:SF2">
    <property type="entry name" value="BIOFILM ARCHITECTURE MAINTENANCE PROTEIN MBAA"/>
    <property type="match status" value="1"/>
</dbReference>
<dbReference type="SUPFAM" id="SSF55073">
    <property type="entry name" value="Nucleotide cyclase"/>
    <property type="match status" value="1"/>
</dbReference>
<evidence type="ECO:0000259" key="4">
    <source>
        <dbReference type="PROSITE" id="PS50887"/>
    </source>
</evidence>
<evidence type="ECO:0000313" key="6">
    <source>
        <dbReference type="Proteomes" id="UP000292136"/>
    </source>
</evidence>
<dbReference type="RefSeq" id="WP_130460081.1">
    <property type="nucleotide sequence ID" value="NZ_SHKM01000003.1"/>
</dbReference>
<dbReference type="SUPFAM" id="SSF52172">
    <property type="entry name" value="CheY-like"/>
    <property type="match status" value="1"/>
</dbReference>
<dbReference type="InterPro" id="IPR001633">
    <property type="entry name" value="EAL_dom"/>
</dbReference>
<keyword evidence="6" id="KW-1185">Reference proteome</keyword>
<proteinExistence type="predicted"/>
<dbReference type="CDD" id="cd01948">
    <property type="entry name" value="EAL"/>
    <property type="match status" value="1"/>
</dbReference>
<dbReference type="CDD" id="cd01949">
    <property type="entry name" value="GGDEF"/>
    <property type="match status" value="1"/>
</dbReference>
<dbReference type="InterPro" id="IPR029787">
    <property type="entry name" value="Nucleotide_cyclase"/>
</dbReference>
<accession>A0ABY0IKT5</accession>
<protein>
    <submittedName>
        <fullName evidence="5">Diguanylate cyclase (GGDEF)-like protein</fullName>
    </submittedName>
</protein>
<dbReference type="PROSITE" id="PS50883">
    <property type="entry name" value="EAL"/>
    <property type="match status" value="1"/>
</dbReference>
<dbReference type="Pfam" id="PF00990">
    <property type="entry name" value="GGDEF"/>
    <property type="match status" value="1"/>
</dbReference>
<feature type="modified residue" description="4-aspartylphosphate" evidence="1">
    <location>
        <position position="63"/>
    </location>
</feature>
<dbReference type="InterPro" id="IPR043128">
    <property type="entry name" value="Rev_trsase/Diguanyl_cyclase"/>
</dbReference>
<dbReference type="EMBL" id="SHKM01000003">
    <property type="protein sequence ID" value="RZT75797.1"/>
    <property type="molecule type" value="Genomic_DNA"/>
</dbReference>
<dbReference type="InterPro" id="IPR000160">
    <property type="entry name" value="GGDEF_dom"/>
</dbReference>
<dbReference type="Pfam" id="PF00563">
    <property type="entry name" value="EAL"/>
    <property type="match status" value="1"/>
</dbReference>
<dbReference type="PROSITE" id="PS50887">
    <property type="entry name" value="GGDEF"/>
    <property type="match status" value="1"/>
</dbReference>
<comment type="caution">
    <text evidence="5">The sequence shown here is derived from an EMBL/GenBank/DDBJ whole genome shotgun (WGS) entry which is preliminary data.</text>
</comment>
<dbReference type="PANTHER" id="PTHR44757">
    <property type="entry name" value="DIGUANYLATE CYCLASE DGCP"/>
    <property type="match status" value="1"/>
</dbReference>
<organism evidence="5 6">
    <name type="scientific">Azospira oryzae</name>
    <dbReference type="NCBI Taxonomy" id="146939"/>
    <lineage>
        <taxon>Bacteria</taxon>
        <taxon>Pseudomonadati</taxon>
        <taxon>Pseudomonadota</taxon>
        <taxon>Betaproteobacteria</taxon>
        <taxon>Rhodocyclales</taxon>
        <taxon>Rhodocyclaceae</taxon>
        <taxon>Azospira</taxon>
    </lineage>
</organism>
<dbReference type="InterPro" id="IPR052155">
    <property type="entry name" value="Biofilm_reg_signaling"/>
</dbReference>
<dbReference type="CDD" id="cd00156">
    <property type="entry name" value="REC"/>
    <property type="match status" value="1"/>
</dbReference>
<reference evidence="5 6" key="1">
    <citation type="submission" date="2019-02" db="EMBL/GenBank/DDBJ databases">
        <title>Genomic Encyclopedia of Type Strains, Phase IV (KMG-IV): sequencing the most valuable type-strain genomes for metagenomic binning, comparative biology and taxonomic classification.</title>
        <authorList>
            <person name="Goeker M."/>
        </authorList>
    </citation>
    <scope>NUCLEOTIDE SEQUENCE [LARGE SCALE GENOMIC DNA]</scope>
    <source>
        <strain evidence="5 6">DSM 21223</strain>
    </source>
</reference>
<evidence type="ECO:0000313" key="5">
    <source>
        <dbReference type="EMBL" id="RZT75797.1"/>
    </source>
</evidence>
<evidence type="ECO:0000259" key="2">
    <source>
        <dbReference type="PROSITE" id="PS50110"/>
    </source>
</evidence>
<dbReference type="SMART" id="SM00052">
    <property type="entry name" value="EAL"/>
    <property type="match status" value="1"/>
</dbReference>
<dbReference type="SUPFAM" id="SSF141868">
    <property type="entry name" value="EAL domain-like"/>
    <property type="match status" value="1"/>
</dbReference>
<evidence type="ECO:0000256" key="1">
    <source>
        <dbReference type="PROSITE-ProRule" id="PRU00169"/>
    </source>
</evidence>
<dbReference type="SMART" id="SM00267">
    <property type="entry name" value="GGDEF"/>
    <property type="match status" value="1"/>
</dbReference>
<feature type="domain" description="GGDEF" evidence="4">
    <location>
        <begin position="174"/>
        <end position="310"/>
    </location>
</feature>
<dbReference type="Proteomes" id="UP000292136">
    <property type="component" value="Unassembled WGS sequence"/>
</dbReference>
<dbReference type="InterPro" id="IPR035919">
    <property type="entry name" value="EAL_sf"/>
</dbReference>
<feature type="domain" description="Response regulatory" evidence="2">
    <location>
        <begin position="12"/>
        <end position="128"/>
    </location>
</feature>
<keyword evidence="1" id="KW-0597">Phosphoprotein</keyword>
<evidence type="ECO:0000259" key="3">
    <source>
        <dbReference type="PROSITE" id="PS50883"/>
    </source>
</evidence>
<dbReference type="PROSITE" id="PS50110">
    <property type="entry name" value="RESPONSE_REGULATORY"/>
    <property type="match status" value="1"/>
</dbReference>
<dbReference type="Gene3D" id="3.40.50.2300">
    <property type="match status" value="1"/>
</dbReference>
<gene>
    <name evidence="5" type="ORF">EV678_2984</name>
</gene>
<dbReference type="InterPro" id="IPR001789">
    <property type="entry name" value="Sig_transdc_resp-reg_receiver"/>
</dbReference>
<dbReference type="Gene3D" id="3.30.70.270">
    <property type="match status" value="1"/>
</dbReference>
<name>A0ABY0IKT5_9RHOO</name>
<sequence>MPVSPESALPLRVLFVDDSELDVELAARALRQSGHRIEWTRVETGAAMEEQLAQGGWDVVICDHNMPEFDSVSALALLQSRGGDLPFVIVSGMIPDDIAIEAMRRGARDFVSKDNLSRLAPVVEREIREAGNRAALRQAQASLEHLLRFDPLTGIANVDFLLEHLEHRSAPEQAPFLLLLVDINRFRKIMHGMGMVLANRVLRAVARRLSALIGEDDFVARASSDRFALVLSGIADPAGAEAWFERLREAFAAGFSIQGQDLYLTCSIGAALHPRSADKENEGLDLMQHAEAALETAKRAGPGQARLFHERMAQPEKGRLVLEAALYHALVNHEFVLHYQPQVDLATGRITGVEALLRWQSPERGLVSPLEFIPLLEETGLIVPVGEWVLGEACRQSVKWAQAGHHDLRVAVNLSALQFQQPRLAESVAMVIQRSGADPRNIELEITENIAMNQEEEVLDTLQQLRDIGVSLAIDDFGTGYSSLSYLQQFPVNRLKIDQSFVRGPAAGSDLSIARAIVAMGTSLGLEVIAEGVETADQRSRLQECGCSEGQGYHFARPALPEDLAPALAQWR</sequence>
<dbReference type="Gene3D" id="3.20.20.450">
    <property type="entry name" value="EAL domain"/>
    <property type="match status" value="1"/>
</dbReference>
<dbReference type="SMART" id="SM00448">
    <property type="entry name" value="REC"/>
    <property type="match status" value="1"/>
</dbReference>
<dbReference type="NCBIfam" id="TIGR00254">
    <property type="entry name" value="GGDEF"/>
    <property type="match status" value="1"/>
</dbReference>
<feature type="domain" description="EAL" evidence="3">
    <location>
        <begin position="319"/>
        <end position="572"/>
    </location>
</feature>
<dbReference type="InterPro" id="IPR011006">
    <property type="entry name" value="CheY-like_superfamily"/>
</dbReference>
<dbReference type="Pfam" id="PF00072">
    <property type="entry name" value="Response_reg"/>
    <property type="match status" value="1"/>
</dbReference>